<evidence type="ECO:0000313" key="2">
    <source>
        <dbReference type="Proteomes" id="UP000057737"/>
    </source>
</evidence>
<dbReference type="Proteomes" id="UP000057737">
    <property type="component" value="Unassembled WGS sequence"/>
</dbReference>
<reference evidence="1 2" key="1">
    <citation type="submission" date="2015-11" db="EMBL/GenBank/DDBJ databases">
        <title>Draft Genome Sequence of the Strain BR 10303 (Bradyrhizobium sp.) isolated from nodules of Centrolobium paraense.</title>
        <authorList>
            <person name="Zelli J.E."/>
            <person name="Simoes-Araujo J.L."/>
            <person name="Barauna A.C."/>
            <person name="Silva K."/>
        </authorList>
    </citation>
    <scope>NUCLEOTIDE SEQUENCE [LARGE SCALE GENOMIC DNA]</scope>
    <source>
        <strain evidence="1 2">BR 10303</strain>
    </source>
</reference>
<name>A0A125QAH1_9BRAD</name>
<organism evidence="1 2">
    <name type="scientific">Bradyrhizobium macuxiense</name>
    <dbReference type="NCBI Taxonomy" id="1755647"/>
    <lineage>
        <taxon>Bacteria</taxon>
        <taxon>Pseudomonadati</taxon>
        <taxon>Pseudomonadota</taxon>
        <taxon>Alphaproteobacteria</taxon>
        <taxon>Hyphomicrobiales</taxon>
        <taxon>Nitrobacteraceae</taxon>
        <taxon>Bradyrhizobium</taxon>
    </lineage>
</organism>
<sequence length="100" mass="11302">MDRCNLGRQPPTKQEGMERDHIASLVAGADPQKHTTDRTAGMVTTNTPNATKLLDFALSQNFVVTRDAEAIYSFCQRPRQLTTDHQLAQIHRRRRANGKQ</sequence>
<dbReference type="AlphaFoldDB" id="A0A125QAH1"/>
<gene>
    <name evidence="1" type="ORF">AS156_29350</name>
</gene>
<protein>
    <submittedName>
        <fullName evidence="1">Uncharacterized protein</fullName>
    </submittedName>
</protein>
<comment type="caution">
    <text evidence="1">The sequence shown here is derived from an EMBL/GenBank/DDBJ whole genome shotgun (WGS) entry which is preliminary data.</text>
</comment>
<accession>A0A125QAH1</accession>
<proteinExistence type="predicted"/>
<evidence type="ECO:0000313" key="1">
    <source>
        <dbReference type="EMBL" id="KWV60486.1"/>
    </source>
</evidence>
<dbReference type="EMBL" id="LNCU01000019">
    <property type="protein sequence ID" value="KWV60486.1"/>
    <property type="molecule type" value="Genomic_DNA"/>
</dbReference>
<keyword evidence="2" id="KW-1185">Reference proteome</keyword>